<name>A0A0E9PCM0_ANGAN</name>
<protein>
    <submittedName>
        <fullName evidence="1">Uncharacterized protein</fullName>
    </submittedName>
</protein>
<reference evidence="1" key="1">
    <citation type="submission" date="2014-11" db="EMBL/GenBank/DDBJ databases">
        <authorList>
            <person name="Amaro Gonzalez C."/>
        </authorList>
    </citation>
    <scope>NUCLEOTIDE SEQUENCE</scope>
</reference>
<reference evidence="1" key="2">
    <citation type="journal article" date="2015" name="Fish Shellfish Immunol.">
        <title>Early steps in the European eel (Anguilla anguilla)-Vibrio vulnificus interaction in the gills: Role of the RtxA13 toxin.</title>
        <authorList>
            <person name="Callol A."/>
            <person name="Pajuelo D."/>
            <person name="Ebbesson L."/>
            <person name="Teles M."/>
            <person name="MacKenzie S."/>
            <person name="Amaro C."/>
        </authorList>
    </citation>
    <scope>NUCLEOTIDE SEQUENCE</scope>
</reference>
<sequence>MLRSATFSLPGWSRSLFFRPCSTLRQRGLS</sequence>
<dbReference type="AlphaFoldDB" id="A0A0E9PCM0"/>
<proteinExistence type="predicted"/>
<accession>A0A0E9PCM0</accession>
<organism evidence="1">
    <name type="scientific">Anguilla anguilla</name>
    <name type="common">European freshwater eel</name>
    <name type="synonym">Muraena anguilla</name>
    <dbReference type="NCBI Taxonomy" id="7936"/>
    <lineage>
        <taxon>Eukaryota</taxon>
        <taxon>Metazoa</taxon>
        <taxon>Chordata</taxon>
        <taxon>Craniata</taxon>
        <taxon>Vertebrata</taxon>
        <taxon>Euteleostomi</taxon>
        <taxon>Actinopterygii</taxon>
        <taxon>Neopterygii</taxon>
        <taxon>Teleostei</taxon>
        <taxon>Anguilliformes</taxon>
        <taxon>Anguillidae</taxon>
        <taxon>Anguilla</taxon>
    </lineage>
</organism>
<evidence type="ECO:0000313" key="1">
    <source>
        <dbReference type="EMBL" id="JAH02032.1"/>
    </source>
</evidence>
<dbReference type="EMBL" id="GBXM01106545">
    <property type="protein sequence ID" value="JAH02032.1"/>
    <property type="molecule type" value="Transcribed_RNA"/>
</dbReference>